<proteinExistence type="predicted"/>
<dbReference type="SUPFAM" id="SSF51735">
    <property type="entry name" value="NAD(P)-binding Rossmann-fold domains"/>
    <property type="match status" value="1"/>
</dbReference>
<evidence type="ECO:0000313" key="4">
    <source>
        <dbReference type="Proteomes" id="UP001516620"/>
    </source>
</evidence>
<protein>
    <submittedName>
        <fullName evidence="3">Gfo/Idh/MocA family oxidoreductase</fullName>
    </submittedName>
</protein>
<comment type="caution">
    <text evidence="3">The sequence shown here is derived from an EMBL/GenBank/DDBJ whole genome shotgun (WGS) entry which is preliminary data.</text>
</comment>
<feature type="domain" description="GFO/IDH/MocA-like oxidoreductase" evidence="2">
    <location>
        <begin position="130"/>
        <end position="252"/>
    </location>
</feature>
<dbReference type="Pfam" id="PF22725">
    <property type="entry name" value="GFO_IDH_MocA_C3"/>
    <property type="match status" value="1"/>
</dbReference>
<dbReference type="RefSeq" id="WP_193416759.1">
    <property type="nucleotide sequence ID" value="NZ_JADCNN020000002.1"/>
</dbReference>
<keyword evidence="4" id="KW-1185">Reference proteome</keyword>
<reference evidence="3 4" key="1">
    <citation type="submission" date="2021-01" db="EMBL/GenBank/DDBJ databases">
        <title>Paenibacillus sp.nov. isolated from the rhizosphere soil of tomato plant.</title>
        <authorList>
            <person name="Thin K.K."/>
            <person name="Zhang X."/>
            <person name="He S."/>
        </authorList>
    </citation>
    <scope>NUCLEOTIDE SEQUENCE [LARGE SCALE GENOMIC DNA]</scope>
    <source>
        <strain evidence="3 4">DXFW5</strain>
    </source>
</reference>
<dbReference type="PANTHER" id="PTHR43249">
    <property type="entry name" value="UDP-N-ACETYL-2-AMINO-2-DEOXY-D-GLUCURONATE OXIDASE"/>
    <property type="match status" value="1"/>
</dbReference>
<evidence type="ECO:0000259" key="2">
    <source>
        <dbReference type="Pfam" id="PF22725"/>
    </source>
</evidence>
<dbReference type="InterPro" id="IPR052515">
    <property type="entry name" value="Gfo/Idh/MocA_Oxidoreductase"/>
</dbReference>
<accession>A0ABS2H064</accession>
<dbReference type="EMBL" id="JADCNN020000002">
    <property type="protein sequence ID" value="MBM6994662.1"/>
    <property type="molecule type" value="Genomic_DNA"/>
</dbReference>
<dbReference type="Gene3D" id="3.30.360.10">
    <property type="entry name" value="Dihydrodipicolinate Reductase, domain 2"/>
    <property type="match status" value="1"/>
</dbReference>
<evidence type="ECO:0000259" key="1">
    <source>
        <dbReference type="Pfam" id="PF01408"/>
    </source>
</evidence>
<feature type="domain" description="Gfo/Idh/MocA-like oxidoreductase N-terminal" evidence="1">
    <location>
        <begin position="2"/>
        <end position="120"/>
    </location>
</feature>
<dbReference type="PANTHER" id="PTHR43249:SF1">
    <property type="entry name" value="D-GLUCOSIDE 3-DEHYDROGENASE"/>
    <property type="match status" value="1"/>
</dbReference>
<dbReference type="InterPro" id="IPR000683">
    <property type="entry name" value="Gfo/Idh/MocA-like_OxRdtase_N"/>
</dbReference>
<name>A0ABS2H064_9BACL</name>
<dbReference type="InterPro" id="IPR036291">
    <property type="entry name" value="NAD(P)-bd_dom_sf"/>
</dbReference>
<gene>
    <name evidence="3" type="ORF">IM700_003175</name>
</gene>
<dbReference type="Gene3D" id="3.40.50.720">
    <property type="entry name" value="NAD(P)-binding Rossmann-like Domain"/>
    <property type="match status" value="1"/>
</dbReference>
<dbReference type="Pfam" id="PF01408">
    <property type="entry name" value="GFO_IDH_MocA"/>
    <property type="match status" value="1"/>
</dbReference>
<dbReference type="InterPro" id="IPR055170">
    <property type="entry name" value="GFO_IDH_MocA-like_dom"/>
</dbReference>
<dbReference type="SUPFAM" id="SSF55347">
    <property type="entry name" value="Glyceraldehyde-3-phosphate dehydrogenase-like, C-terminal domain"/>
    <property type="match status" value="1"/>
</dbReference>
<evidence type="ECO:0000313" key="3">
    <source>
        <dbReference type="EMBL" id="MBM6994662.1"/>
    </source>
</evidence>
<sequence length="339" mass="36793">MMNFAIAGCGHIAYKHIDAIEKTEGARLVAMCDPNPARLEEMRAITPAASYPDLGTMLAQQPDIDAVCICAPSGLHGSLALEALRAGKHLVLEKPVTLDLTEAEELRQAVRFSGVKATVVHPNRYRPAMRVLQAALAEQRFGKLSHVNMTVRWNRSQAYYDQAAWRGTKAMDGGVLLNQAIHGLDLLQWLFGPVAEVKSLTATRLKQIEAEDVAIAAIRLDSGALGVIEAATTVYGHNLEESISVFGEEGYAVIGGKTANWIRHWVCASMSREETEALIRRVDEDPYGVPGHQCIIADLVRAVREDREPEISLEDGIRAVKLALDMTGGGSGEPAHTLG</sequence>
<dbReference type="Proteomes" id="UP001516620">
    <property type="component" value="Unassembled WGS sequence"/>
</dbReference>
<organism evidence="3 4">
    <name type="scientific">Paenibacillus rhizolycopersici</name>
    <dbReference type="NCBI Taxonomy" id="2780073"/>
    <lineage>
        <taxon>Bacteria</taxon>
        <taxon>Bacillati</taxon>
        <taxon>Bacillota</taxon>
        <taxon>Bacilli</taxon>
        <taxon>Bacillales</taxon>
        <taxon>Paenibacillaceae</taxon>
        <taxon>Paenibacillus</taxon>
    </lineage>
</organism>